<evidence type="ECO:0000256" key="5">
    <source>
        <dbReference type="HAMAP-Rule" id="MF_00294"/>
    </source>
</evidence>
<reference evidence="7" key="1">
    <citation type="submission" date="2017-09" db="EMBL/GenBank/DDBJ databases">
        <title>Depth-based differentiation of microbial function through sediment-hosted aquifers and enrichment of novel symbionts in the deep terrestrial subsurface.</title>
        <authorList>
            <person name="Probst A.J."/>
            <person name="Ladd B."/>
            <person name="Jarett J.K."/>
            <person name="Geller-Mcgrath D.E."/>
            <person name="Sieber C.M.K."/>
            <person name="Emerson J.B."/>
            <person name="Anantharaman K."/>
            <person name="Thomas B.C."/>
            <person name="Malmstrom R."/>
            <person name="Stieglmeier M."/>
            <person name="Klingl A."/>
            <person name="Woyke T."/>
            <person name="Ryan C.M."/>
            <person name="Banfield J.F."/>
        </authorList>
    </citation>
    <scope>NUCLEOTIDE SEQUENCE [LARGE SCALE GENOMIC DNA]</scope>
</reference>
<dbReference type="HAMAP" id="MF_00294">
    <property type="entry name" value="Ribosomal_bL33"/>
    <property type="match status" value="1"/>
</dbReference>
<dbReference type="Gene3D" id="2.20.28.120">
    <property type="entry name" value="Ribosomal protein L33"/>
    <property type="match status" value="1"/>
</dbReference>
<gene>
    <name evidence="5 6" type="primary">rpmG</name>
    <name evidence="6" type="ORF">CO051_05065</name>
</gene>
<comment type="caution">
    <text evidence="6">The sequence shown here is derived from an EMBL/GenBank/DDBJ whole genome shotgun (WGS) entry which is preliminary data.</text>
</comment>
<dbReference type="NCBIfam" id="NF001764">
    <property type="entry name" value="PRK00504.1"/>
    <property type="match status" value="1"/>
</dbReference>
<evidence type="ECO:0000256" key="2">
    <source>
        <dbReference type="ARBA" id="ARBA00022980"/>
    </source>
</evidence>
<sequence length="56" mass="6398">MAKSSRILLALSCKVCKKQNYITVKSKINSQEALALLKFCNKCKKVTDHKEKKKLD</sequence>
<dbReference type="InterPro" id="IPR011332">
    <property type="entry name" value="Ribosomal_zn-bd"/>
</dbReference>
<dbReference type="GO" id="GO:0005737">
    <property type="term" value="C:cytoplasm"/>
    <property type="evidence" value="ECO:0007669"/>
    <property type="project" value="UniProtKB-ARBA"/>
</dbReference>
<name>A0A2M8EXL4_9BACT</name>
<dbReference type="NCBIfam" id="TIGR01023">
    <property type="entry name" value="rpmG_bact"/>
    <property type="match status" value="1"/>
</dbReference>
<dbReference type="GO" id="GO:1990904">
    <property type="term" value="C:ribonucleoprotein complex"/>
    <property type="evidence" value="ECO:0007669"/>
    <property type="project" value="UniProtKB-KW"/>
</dbReference>
<evidence type="ECO:0000313" key="7">
    <source>
        <dbReference type="Proteomes" id="UP000231383"/>
    </source>
</evidence>
<evidence type="ECO:0000256" key="3">
    <source>
        <dbReference type="ARBA" id="ARBA00023274"/>
    </source>
</evidence>
<comment type="similarity">
    <text evidence="1 5">Belongs to the bacterial ribosomal protein bL33 family.</text>
</comment>
<evidence type="ECO:0000256" key="4">
    <source>
        <dbReference type="ARBA" id="ARBA00035176"/>
    </source>
</evidence>
<dbReference type="InterPro" id="IPR038584">
    <property type="entry name" value="Ribosomal_bL33_sf"/>
</dbReference>
<dbReference type="AlphaFoldDB" id="A0A2M8EXL4"/>
<dbReference type="GO" id="GO:0005840">
    <property type="term" value="C:ribosome"/>
    <property type="evidence" value="ECO:0007669"/>
    <property type="project" value="UniProtKB-KW"/>
</dbReference>
<dbReference type="Pfam" id="PF00471">
    <property type="entry name" value="Ribosomal_L33"/>
    <property type="match status" value="1"/>
</dbReference>
<protein>
    <recommendedName>
        <fullName evidence="4 5">Large ribosomal subunit protein bL33</fullName>
    </recommendedName>
</protein>
<keyword evidence="2 5" id="KW-0689">Ribosomal protein</keyword>
<dbReference type="GO" id="GO:0003735">
    <property type="term" value="F:structural constituent of ribosome"/>
    <property type="evidence" value="ECO:0007669"/>
    <property type="project" value="InterPro"/>
</dbReference>
<dbReference type="SUPFAM" id="SSF57829">
    <property type="entry name" value="Zn-binding ribosomal proteins"/>
    <property type="match status" value="1"/>
</dbReference>
<dbReference type="InterPro" id="IPR018264">
    <property type="entry name" value="Ribosomal_bL33_CS"/>
</dbReference>
<keyword evidence="3 5" id="KW-0687">Ribonucleoprotein</keyword>
<dbReference type="PROSITE" id="PS00582">
    <property type="entry name" value="RIBOSOMAL_L33"/>
    <property type="match status" value="1"/>
</dbReference>
<dbReference type="Proteomes" id="UP000231383">
    <property type="component" value="Unassembled WGS sequence"/>
</dbReference>
<dbReference type="EMBL" id="PFSC01000127">
    <property type="protein sequence ID" value="PJC30766.1"/>
    <property type="molecule type" value="Genomic_DNA"/>
</dbReference>
<dbReference type="GO" id="GO:0006412">
    <property type="term" value="P:translation"/>
    <property type="evidence" value="ECO:0007669"/>
    <property type="project" value="UniProtKB-UniRule"/>
</dbReference>
<accession>A0A2M8EXL4</accession>
<dbReference type="InterPro" id="IPR001705">
    <property type="entry name" value="Ribosomal_bL33"/>
</dbReference>
<organism evidence="6 7">
    <name type="scientific">Candidatus Roizmanbacteria bacterium CG_4_9_14_0_2_um_filter_39_13</name>
    <dbReference type="NCBI Taxonomy" id="1974839"/>
    <lineage>
        <taxon>Bacteria</taxon>
        <taxon>Candidatus Roizmaniibacteriota</taxon>
    </lineage>
</organism>
<evidence type="ECO:0000313" key="6">
    <source>
        <dbReference type="EMBL" id="PJC30766.1"/>
    </source>
</evidence>
<evidence type="ECO:0000256" key="1">
    <source>
        <dbReference type="ARBA" id="ARBA00007596"/>
    </source>
</evidence>
<proteinExistence type="inferred from homology"/>